<evidence type="ECO:0000313" key="9">
    <source>
        <dbReference type="Proteomes" id="UP000823941"/>
    </source>
</evidence>
<dbReference type="InterPro" id="IPR042502">
    <property type="entry name" value="TM7SF3"/>
</dbReference>
<feature type="transmembrane region" description="Helical" evidence="5">
    <location>
        <begin position="279"/>
        <end position="300"/>
    </location>
</feature>
<feature type="transmembrane region" description="Helical" evidence="5">
    <location>
        <begin position="333"/>
        <end position="353"/>
    </location>
</feature>
<evidence type="ECO:0000256" key="4">
    <source>
        <dbReference type="ARBA" id="ARBA00023136"/>
    </source>
</evidence>
<dbReference type="Proteomes" id="UP000823941">
    <property type="component" value="Chromosome 14"/>
</dbReference>
<dbReference type="Pfam" id="PF13886">
    <property type="entry name" value="TM7S3_TM198"/>
    <property type="match status" value="1"/>
</dbReference>
<dbReference type="PANTHER" id="PTHR15937:SF3">
    <property type="entry name" value="TRANSMEMBRANE 7 SUPERFAMILY MEMBER 3"/>
    <property type="match status" value="1"/>
</dbReference>
<feature type="transmembrane region" description="Helical" evidence="5">
    <location>
        <begin position="360"/>
        <end position="380"/>
    </location>
</feature>
<evidence type="ECO:0000259" key="7">
    <source>
        <dbReference type="Pfam" id="PF13886"/>
    </source>
</evidence>
<proteinExistence type="predicted"/>
<evidence type="ECO:0000256" key="6">
    <source>
        <dbReference type="SAM" id="SignalP"/>
    </source>
</evidence>
<evidence type="ECO:0000256" key="3">
    <source>
        <dbReference type="ARBA" id="ARBA00022989"/>
    </source>
</evidence>
<reference evidence="8 9" key="1">
    <citation type="submission" date="2021-06" db="EMBL/GenBank/DDBJ databases">
        <title>A haploid diamondback moth (Plutella xylostella L.) genome assembly resolves 31 chromosomes and identifies a diamide resistance mutation.</title>
        <authorList>
            <person name="Ward C.M."/>
            <person name="Perry K.D."/>
            <person name="Baker G."/>
            <person name="Powis K."/>
            <person name="Heckel D.G."/>
            <person name="Baxter S.W."/>
        </authorList>
    </citation>
    <scope>NUCLEOTIDE SEQUENCE [LARGE SCALE GENOMIC DNA]</scope>
    <source>
        <strain evidence="8 9">LV</strain>
        <tissue evidence="8">Single pupa</tissue>
    </source>
</reference>
<dbReference type="Pfam" id="PF25992">
    <property type="entry name" value="Ig_TM7SF3_N"/>
    <property type="match status" value="1"/>
</dbReference>
<evidence type="ECO:0000256" key="5">
    <source>
        <dbReference type="SAM" id="Phobius"/>
    </source>
</evidence>
<evidence type="ECO:0000313" key="8">
    <source>
        <dbReference type="EMBL" id="KAG7304912.1"/>
    </source>
</evidence>
<feature type="domain" description="TM7S3/TM198-like" evidence="7">
    <location>
        <begin position="285"/>
        <end position="403"/>
    </location>
</feature>
<evidence type="ECO:0000256" key="1">
    <source>
        <dbReference type="ARBA" id="ARBA00004141"/>
    </source>
</evidence>
<name>A0ABQ7QI67_PLUXY</name>
<keyword evidence="9" id="KW-1185">Reference proteome</keyword>
<evidence type="ECO:0000256" key="2">
    <source>
        <dbReference type="ARBA" id="ARBA00022692"/>
    </source>
</evidence>
<sequence>MVQEKCFLFFVLVLFSAVAVATQNATITIPLNKPITTNNKELYGDFLYVNQSSTLQVNFSAVPKTVSFLIFQVHSHLVNVTLYNNTLTAGSYVVGTNIGLYTSAKKPDTFFIYNQNVDDVQIYVSVHGYKITDPIPGGCNMEFPIPIAPYLRITYNREYFFVDGAAAKDITDVNCNSVKDVEVTFYRVYLKERDFSPESYFAGLKSVMTLDNVLENGEIIPETGVMWSMRRMLSAYAGTGAALVGVARAASGYSLYVPAVTYACRPELGDADCELLDDVLSQMICATLLFVGLFVCYFGHRFFKTEMFLIGMASGALVTYIIIAIIADLERPALVGASLVSGVFFGAIWLVFWWFYGIPVFAVLLSTLNLGFLIAAIVYYRLPDALLTLLWVALAATGFLYQHYRHRGRPPFPPPPRSISPRMPEGPTVYGVWTGYPQRVITVTPQPVNIRIEEPARTTERTPLLA</sequence>
<gene>
    <name evidence="8" type="ORF">JYU34_010308</name>
</gene>
<keyword evidence="2 5" id="KW-0812">Transmembrane</keyword>
<comment type="caution">
    <text evidence="8">The sequence shown here is derived from an EMBL/GenBank/DDBJ whole genome shotgun (WGS) entry which is preliminary data.</text>
</comment>
<keyword evidence="6" id="KW-0732">Signal</keyword>
<keyword evidence="4 5" id="KW-0472">Membrane</keyword>
<comment type="subcellular location">
    <subcellularLocation>
        <location evidence="1">Membrane</location>
        <topology evidence="1">Multi-pass membrane protein</topology>
    </subcellularLocation>
</comment>
<feature type="chain" id="PRO_5045474767" description="TM7S3/TM198-like domain-containing protein" evidence="6">
    <location>
        <begin position="22"/>
        <end position="466"/>
    </location>
</feature>
<accession>A0ABQ7QI67</accession>
<keyword evidence="3 5" id="KW-1133">Transmembrane helix</keyword>
<dbReference type="EMBL" id="JAHIBW010000014">
    <property type="protein sequence ID" value="KAG7304912.1"/>
    <property type="molecule type" value="Genomic_DNA"/>
</dbReference>
<dbReference type="InterPro" id="IPR025256">
    <property type="entry name" value="TM7S3/TM198-like_dom"/>
</dbReference>
<feature type="signal peptide" evidence="6">
    <location>
        <begin position="1"/>
        <end position="21"/>
    </location>
</feature>
<protein>
    <recommendedName>
        <fullName evidence="7">TM7S3/TM198-like domain-containing protein</fullName>
    </recommendedName>
</protein>
<feature type="transmembrane region" description="Helical" evidence="5">
    <location>
        <begin position="386"/>
        <end position="404"/>
    </location>
</feature>
<organism evidence="8 9">
    <name type="scientific">Plutella xylostella</name>
    <name type="common">Diamondback moth</name>
    <name type="synonym">Plutella maculipennis</name>
    <dbReference type="NCBI Taxonomy" id="51655"/>
    <lineage>
        <taxon>Eukaryota</taxon>
        <taxon>Metazoa</taxon>
        <taxon>Ecdysozoa</taxon>
        <taxon>Arthropoda</taxon>
        <taxon>Hexapoda</taxon>
        <taxon>Insecta</taxon>
        <taxon>Pterygota</taxon>
        <taxon>Neoptera</taxon>
        <taxon>Endopterygota</taxon>
        <taxon>Lepidoptera</taxon>
        <taxon>Glossata</taxon>
        <taxon>Ditrysia</taxon>
        <taxon>Yponomeutoidea</taxon>
        <taxon>Plutellidae</taxon>
        <taxon>Plutella</taxon>
    </lineage>
</organism>
<dbReference type="PANTHER" id="PTHR15937">
    <property type="entry name" value="TRANSMEMBRANE 7 SUPERFAMILY MEMBER 3"/>
    <property type="match status" value="1"/>
</dbReference>
<feature type="transmembrane region" description="Helical" evidence="5">
    <location>
        <begin position="307"/>
        <end position="327"/>
    </location>
</feature>